<dbReference type="OrthoDB" id="483084at2"/>
<evidence type="ECO:0000313" key="3">
    <source>
        <dbReference type="Proteomes" id="UP000030170"/>
    </source>
</evidence>
<feature type="transmembrane region" description="Helical" evidence="1">
    <location>
        <begin position="128"/>
        <end position="145"/>
    </location>
</feature>
<protein>
    <submittedName>
        <fullName evidence="2">Molecular chaperone DnaJ</fullName>
    </submittedName>
</protein>
<comment type="caution">
    <text evidence="2">The sequence shown here is derived from an EMBL/GenBank/DDBJ whole genome shotgun (WGS) entry which is preliminary data.</text>
</comment>
<evidence type="ECO:0000256" key="1">
    <source>
        <dbReference type="SAM" id="Phobius"/>
    </source>
</evidence>
<dbReference type="EMBL" id="JJML01000024">
    <property type="protein sequence ID" value="KGF72562.1"/>
    <property type="molecule type" value="Genomic_DNA"/>
</dbReference>
<keyword evidence="1" id="KW-0812">Transmembrane</keyword>
<dbReference type="PANTHER" id="PTHR33372">
    <property type="match status" value="1"/>
</dbReference>
<dbReference type="AlphaFoldDB" id="A0A098TL39"/>
<gene>
    <name evidence="2" type="ORF">DO97_07760</name>
</gene>
<dbReference type="Pfam" id="PF11833">
    <property type="entry name" value="CPP1-like"/>
    <property type="match status" value="1"/>
</dbReference>
<name>A0A098TL39_9CYAN</name>
<accession>A0A098TL39</accession>
<dbReference type="RefSeq" id="WP_036533474.1">
    <property type="nucleotide sequence ID" value="NZ_JJML01000024.1"/>
</dbReference>
<dbReference type="Proteomes" id="UP000030170">
    <property type="component" value="Unassembled WGS sequence"/>
</dbReference>
<feature type="transmembrane region" description="Helical" evidence="1">
    <location>
        <begin position="157"/>
        <end position="179"/>
    </location>
</feature>
<organism evidence="2 3">
    <name type="scientific">Neosynechococcus sphagnicola sy1</name>
    <dbReference type="NCBI Taxonomy" id="1497020"/>
    <lineage>
        <taxon>Bacteria</taxon>
        <taxon>Bacillati</taxon>
        <taxon>Cyanobacteriota</taxon>
        <taxon>Cyanophyceae</taxon>
        <taxon>Neosynechococcales</taxon>
        <taxon>Neosynechococcaceae</taxon>
        <taxon>Neosynechococcus</taxon>
    </lineage>
</organism>
<evidence type="ECO:0000313" key="2">
    <source>
        <dbReference type="EMBL" id="KGF72562.1"/>
    </source>
</evidence>
<dbReference type="InterPro" id="IPR021788">
    <property type="entry name" value="CPP1-like"/>
</dbReference>
<reference evidence="2 3" key="1">
    <citation type="journal article" date="2014" name="Mol. Ecol.">
        <title>Evolution of Synechococcus.</title>
        <authorList>
            <person name="Dvorak P."/>
            <person name="Casamatta D."/>
            <person name="Hasler P."/>
            <person name="Poulickova A."/>
            <person name="Ondrej V."/>
            <person name="Sanges R."/>
        </authorList>
    </citation>
    <scope>NUCLEOTIDE SEQUENCE [LARGE SCALE GENOMIC DNA]</scope>
    <source>
        <strain evidence="2 3">CAUP A 1101</strain>
    </source>
</reference>
<dbReference type="STRING" id="1497020.DO97_07760"/>
<keyword evidence="1" id="KW-1133">Transmembrane helix</keyword>
<sequence length="208" mass="23237">MSEQSPYETLGVSEEASFDEVQTARSRLLEEFCGDRKQADVIEAAYDAVLMDRLRMRQEGKIKVPERIRFPERLVQPPPSPPVSLSHQSPAWLRGFLDTPSRGDILWPAGLFTVLSSLSLLFPAQEGGILQLTLSLGIGFSLYFLNRKERKFGRAFLLTLAGLLCGLLLGSLLVPFFQAPILAVGLTEEKIITVITFLVLWLVDSFLR</sequence>
<keyword evidence="3" id="KW-1185">Reference proteome</keyword>
<proteinExistence type="predicted"/>
<keyword evidence="1" id="KW-0472">Membrane</keyword>
<dbReference type="PANTHER" id="PTHR33372:SF2">
    <property type="entry name" value="PROTEIN CHAPERONE-LIKE PROTEIN OF POR1, CHLOROPLASTIC"/>
    <property type="match status" value="1"/>
</dbReference>
<feature type="transmembrane region" description="Helical" evidence="1">
    <location>
        <begin position="191"/>
        <end position="207"/>
    </location>
</feature>